<keyword evidence="3" id="KW-1185">Reference proteome</keyword>
<accession>A0A3B3RYN9</accession>
<dbReference type="RefSeq" id="XP_023667845.1">
    <property type="nucleotide sequence ID" value="XM_023812077.2"/>
</dbReference>
<proteinExistence type="predicted"/>
<dbReference type="Ensembl" id="ENSPKIT00000004107.1">
    <property type="protein sequence ID" value="ENSPKIP00000023423.1"/>
    <property type="gene ID" value="ENSPKIG00000007058.1"/>
</dbReference>
<dbReference type="GeneID" id="111844012"/>
<dbReference type="KEGG" id="pki:111844012"/>
<evidence type="ECO:0000313" key="2">
    <source>
        <dbReference type="Ensembl" id="ENSPKIP00000023423.1"/>
    </source>
</evidence>
<feature type="region of interest" description="Disordered" evidence="1">
    <location>
        <begin position="15"/>
        <end position="49"/>
    </location>
</feature>
<organism evidence="2 3">
    <name type="scientific">Paramormyrops kingsleyae</name>
    <dbReference type="NCBI Taxonomy" id="1676925"/>
    <lineage>
        <taxon>Eukaryota</taxon>
        <taxon>Metazoa</taxon>
        <taxon>Chordata</taxon>
        <taxon>Craniata</taxon>
        <taxon>Vertebrata</taxon>
        <taxon>Euteleostomi</taxon>
        <taxon>Actinopterygii</taxon>
        <taxon>Neopterygii</taxon>
        <taxon>Teleostei</taxon>
        <taxon>Osteoglossocephala</taxon>
        <taxon>Osteoglossomorpha</taxon>
        <taxon>Osteoglossiformes</taxon>
        <taxon>Mormyridae</taxon>
        <taxon>Paramormyrops</taxon>
    </lineage>
</organism>
<evidence type="ECO:0000313" key="3">
    <source>
        <dbReference type="Proteomes" id="UP000261540"/>
    </source>
</evidence>
<dbReference type="OrthoDB" id="9879526at2759"/>
<protein>
    <submittedName>
        <fullName evidence="2">BCL2 binding component 3</fullName>
    </submittedName>
</protein>
<sequence>MTNRNRHRLSIYCQPVITKRQESQSKPGMARAQTNGGRDDSQQGGPQRCRMEALQPEAWLTCSLHCLQPGRRPCCQWRVRTTPSTPAPVCPPQEPMASTSPSDITDSVIPQRTDSLQAGGNGPSIMRAGDRQEAPHGRSQRPLGDAQENSPPGGAPQSEDEVSERVAHRLRIIGDEINATFLQRRNAVLLWQNWRGVCRGLFLFITNALCTFYQRRRT</sequence>
<feature type="compositionally biased region" description="Pro residues" evidence="1">
    <location>
        <begin position="85"/>
        <end position="94"/>
    </location>
</feature>
<dbReference type="RefSeq" id="XP_072557546.1">
    <property type="nucleotide sequence ID" value="XM_072701445.1"/>
</dbReference>
<dbReference type="CTD" id="27113"/>
<reference evidence="2" key="2">
    <citation type="submission" date="2025-09" db="UniProtKB">
        <authorList>
            <consortium name="Ensembl"/>
        </authorList>
    </citation>
    <scope>IDENTIFICATION</scope>
</reference>
<dbReference type="Proteomes" id="UP000261540">
    <property type="component" value="Unplaced"/>
</dbReference>
<reference evidence="2" key="1">
    <citation type="submission" date="2025-08" db="UniProtKB">
        <authorList>
            <consortium name="Ensembl"/>
        </authorList>
    </citation>
    <scope>IDENTIFICATION</scope>
</reference>
<dbReference type="AlphaFoldDB" id="A0A3B3RYN9"/>
<feature type="compositionally biased region" description="Polar residues" evidence="1">
    <location>
        <begin position="96"/>
        <end position="118"/>
    </location>
</feature>
<dbReference type="GeneTree" id="ENSGT01020000230625"/>
<name>A0A3B3RYN9_9TELE</name>
<evidence type="ECO:0000256" key="1">
    <source>
        <dbReference type="SAM" id="MobiDB-lite"/>
    </source>
</evidence>
<feature type="region of interest" description="Disordered" evidence="1">
    <location>
        <begin position="83"/>
        <end position="163"/>
    </location>
</feature>